<protein>
    <submittedName>
        <fullName evidence="2">Uncharacterized protein</fullName>
    </submittedName>
</protein>
<evidence type="ECO:0000256" key="1">
    <source>
        <dbReference type="SAM" id="MobiDB-lite"/>
    </source>
</evidence>
<reference evidence="2 3" key="2">
    <citation type="journal article" date="2017" name="Nature">
        <title>The Apostasia genome and the evolution of orchids.</title>
        <authorList>
            <person name="Zhang G.Q."/>
            <person name="Liu K.W."/>
            <person name="Li Z."/>
            <person name="Lohaus R."/>
            <person name="Hsiao Y.Y."/>
            <person name="Niu S.C."/>
            <person name="Wang J.Y."/>
            <person name="Lin Y.C."/>
            <person name="Xu Q."/>
            <person name="Chen L.J."/>
            <person name="Yoshida K."/>
            <person name="Fujiwara S."/>
            <person name="Wang Z.W."/>
            <person name="Zhang Y.Q."/>
            <person name="Mitsuda N."/>
            <person name="Wang M."/>
            <person name="Liu G.H."/>
            <person name="Pecoraro L."/>
            <person name="Huang H.X."/>
            <person name="Xiao X.J."/>
            <person name="Lin M."/>
            <person name="Wu X.Y."/>
            <person name="Wu W.L."/>
            <person name="Chen Y.Y."/>
            <person name="Chang S.B."/>
            <person name="Sakamoto S."/>
            <person name="Ohme-Takagi M."/>
            <person name="Yagi M."/>
            <person name="Zeng S.J."/>
            <person name="Shen C.Y."/>
            <person name="Yeh C.M."/>
            <person name="Luo Y.B."/>
            <person name="Tsai W.C."/>
            <person name="Van de Peer Y."/>
            <person name="Liu Z.J."/>
        </authorList>
    </citation>
    <scope>NUCLEOTIDE SEQUENCE [LARGE SCALE GENOMIC DNA]</scope>
    <source>
        <tissue evidence="2">The whole plant</tissue>
    </source>
</reference>
<sequence>MSNSSKRSHLTAGSSSSFNSHSAWLLSAKNEEAYHKYKAWKITPSKMLNQAALNYKVMNLFASNTFQFLLTLAFPYNSKLLLEFLENLTYTIDNTTFHSFIFRQNIEITRADIDHYIGLSTEVVEDMILEGSILDSGIKVSLVEVVVESKNSTEEHVSIVESEVIYGGTRNTMYDAFKMVSREVDPDAKGKDGLSIQAIFKIEVMEIEKKRLESISGEGSQPQQKMEDLGTSPNHDVPKISSISL</sequence>
<dbReference type="EMBL" id="KZ503316">
    <property type="protein sequence ID" value="PKU65727.1"/>
    <property type="molecule type" value="Genomic_DNA"/>
</dbReference>
<accession>A0A2I0VQN7</accession>
<dbReference type="Proteomes" id="UP000233837">
    <property type="component" value="Unassembled WGS sequence"/>
</dbReference>
<name>A0A2I0VQN7_9ASPA</name>
<proteinExistence type="predicted"/>
<evidence type="ECO:0000313" key="2">
    <source>
        <dbReference type="EMBL" id="PKU65727.1"/>
    </source>
</evidence>
<keyword evidence="3" id="KW-1185">Reference proteome</keyword>
<feature type="region of interest" description="Disordered" evidence="1">
    <location>
        <begin position="213"/>
        <end position="245"/>
    </location>
</feature>
<gene>
    <name evidence="2" type="ORF">MA16_Dca015763</name>
</gene>
<dbReference type="AlphaFoldDB" id="A0A2I0VQN7"/>
<organism evidence="2 3">
    <name type="scientific">Dendrobium catenatum</name>
    <dbReference type="NCBI Taxonomy" id="906689"/>
    <lineage>
        <taxon>Eukaryota</taxon>
        <taxon>Viridiplantae</taxon>
        <taxon>Streptophyta</taxon>
        <taxon>Embryophyta</taxon>
        <taxon>Tracheophyta</taxon>
        <taxon>Spermatophyta</taxon>
        <taxon>Magnoliopsida</taxon>
        <taxon>Liliopsida</taxon>
        <taxon>Asparagales</taxon>
        <taxon>Orchidaceae</taxon>
        <taxon>Epidendroideae</taxon>
        <taxon>Malaxideae</taxon>
        <taxon>Dendrobiinae</taxon>
        <taxon>Dendrobium</taxon>
    </lineage>
</organism>
<evidence type="ECO:0000313" key="3">
    <source>
        <dbReference type="Proteomes" id="UP000233837"/>
    </source>
</evidence>
<reference evidence="2 3" key="1">
    <citation type="journal article" date="2016" name="Sci. Rep.">
        <title>The Dendrobium catenatum Lindl. genome sequence provides insights into polysaccharide synthase, floral development and adaptive evolution.</title>
        <authorList>
            <person name="Zhang G.Q."/>
            <person name="Xu Q."/>
            <person name="Bian C."/>
            <person name="Tsai W.C."/>
            <person name="Yeh C.M."/>
            <person name="Liu K.W."/>
            <person name="Yoshida K."/>
            <person name="Zhang L.S."/>
            <person name="Chang S.B."/>
            <person name="Chen F."/>
            <person name="Shi Y."/>
            <person name="Su Y.Y."/>
            <person name="Zhang Y.Q."/>
            <person name="Chen L.J."/>
            <person name="Yin Y."/>
            <person name="Lin M."/>
            <person name="Huang H."/>
            <person name="Deng H."/>
            <person name="Wang Z.W."/>
            <person name="Zhu S.L."/>
            <person name="Zhao X."/>
            <person name="Deng C."/>
            <person name="Niu S.C."/>
            <person name="Huang J."/>
            <person name="Wang M."/>
            <person name="Liu G.H."/>
            <person name="Yang H.J."/>
            <person name="Xiao X.J."/>
            <person name="Hsiao Y.Y."/>
            <person name="Wu W.L."/>
            <person name="Chen Y.Y."/>
            <person name="Mitsuda N."/>
            <person name="Ohme-Takagi M."/>
            <person name="Luo Y.B."/>
            <person name="Van de Peer Y."/>
            <person name="Liu Z.J."/>
        </authorList>
    </citation>
    <scope>NUCLEOTIDE SEQUENCE [LARGE SCALE GENOMIC DNA]</scope>
    <source>
        <tissue evidence="2">The whole plant</tissue>
    </source>
</reference>